<dbReference type="Proteomes" id="UP000176593">
    <property type="component" value="Unassembled WGS sequence"/>
</dbReference>
<gene>
    <name evidence="1" type="ORF">A3I41_00585</name>
</gene>
<accession>A0A1F7VCQ9</accession>
<sequence length="293" mass="31870">MSQINNRDTEKDIMKWFSALMRWLGVKDYQAAGAIQNATNKMYTDPNVVRAGMDEVIKSKQKGVDEMINAISTVKANLTTSETSKAEADVKLERATKLRAGAKIEYMQYGQKQLAAGKTEAEITADIEYTRLMKAYSDAGGILESRQKRCNELQAEITRGEAEKKKLMFSLEGMQRDLKETVEKRGTLAAKAAAAQSAIRAQSIIAGLQSDKTGELQANIEGAVNQLVAKSEVVAEIAGTNADMREAELIALAESHTSDNELEGMLFGARRAEDAAKATVDKPVATTETGVLN</sequence>
<reference evidence="1 2" key="1">
    <citation type="journal article" date="2016" name="Nat. Commun.">
        <title>Thousands of microbial genomes shed light on interconnected biogeochemical processes in an aquifer system.</title>
        <authorList>
            <person name="Anantharaman K."/>
            <person name="Brown C.T."/>
            <person name="Hug L.A."/>
            <person name="Sharon I."/>
            <person name="Castelle C.J."/>
            <person name="Probst A.J."/>
            <person name="Thomas B.C."/>
            <person name="Singh A."/>
            <person name="Wilkins M.J."/>
            <person name="Karaoz U."/>
            <person name="Brodie E.L."/>
            <person name="Williams K.H."/>
            <person name="Hubbard S.S."/>
            <person name="Banfield J.F."/>
        </authorList>
    </citation>
    <scope>NUCLEOTIDE SEQUENCE [LARGE SCALE GENOMIC DNA]</scope>
</reference>
<comment type="caution">
    <text evidence="1">The sequence shown here is derived from an EMBL/GenBank/DDBJ whole genome shotgun (WGS) entry which is preliminary data.</text>
</comment>
<name>A0A1F7VCQ9_9BACT</name>
<evidence type="ECO:0000313" key="1">
    <source>
        <dbReference type="EMBL" id="OGL88211.1"/>
    </source>
</evidence>
<protein>
    <submittedName>
        <fullName evidence="1">Uncharacterized protein</fullName>
    </submittedName>
</protein>
<evidence type="ECO:0000313" key="2">
    <source>
        <dbReference type="Proteomes" id="UP000176593"/>
    </source>
</evidence>
<dbReference type="AlphaFoldDB" id="A0A1F7VCQ9"/>
<dbReference type="EMBL" id="MGEQ01000001">
    <property type="protein sequence ID" value="OGL88211.1"/>
    <property type="molecule type" value="Genomic_DNA"/>
</dbReference>
<organism evidence="1 2">
    <name type="scientific">Candidatus Uhrbacteria bacterium RIFCSPLOWO2_02_FULL_48_18</name>
    <dbReference type="NCBI Taxonomy" id="1802408"/>
    <lineage>
        <taxon>Bacteria</taxon>
        <taxon>Candidatus Uhriibacteriota</taxon>
    </lineage>
</organism>
<proteinExistence type="predicted"/>